<dbReference type="Pfam" id="PF00015">
    <property type="entry name" value="MCPsignal"/>
    <property type="match status" value="1"/>
</dbReference>
<evidence type="ECO:0000313" key="7">
    <source>
        <dbReference type="EMBL" id="SEI37291.1"/>
    </source>
</evidence>
<dbReference type="SMART" id="SM00283">
    <property type="entry name" value="MA"/>
    <property type="match status" value="1"/>
</dbReference>
<dbReference type="Proteomes" id="UP000242999">
    <property type="component" value="Unassembled WGS sequence"/>
</dbReference>
<comment type="subcellular location">
    <subcellularLocation>
        <location evidence="1">Membrane</location>
    </subcellularLocation>
</comment>
<evidence type="ECO:0000256" key="1">
    <source>
        <dbReference type="ARBA" id="ARBA00004370"/>
    </source>
</evidence>
<dbReference type="GO" id="GO:0007165">
    <property type="term" value="P:signal transduction"/>
    <property type="evidence" value="ECO:0007669"/>
    <property type="project" value="UniProtKB-KW"/>
</dbReference>
<feature type="coiled-coil region" evidence="4">
    <location>
        <begin position="416"/>
        <end position="443"/>
    </location>
</feature>
<evidence type="ECO:0000256" key="4">
    <source>
        <dbReference type="SAM" id="Coils"/>
    </source>
</evidence>
<dbReference type="GO" id="GO:0006935">
    <property type="term" value="P:chemotaxis"/>
    <property type="evidence" value="ECO:0007669"/>
    <property type="project" value="UniProtKB-ARBA"/>
</dbReference>
<dbReference type="PANTHER" id="PTHR32089">
    <property type="entry name" value="METHYL-ACCEPTING CHEMOTAXIS PROTEIN MCPB"/>
    <property type="match status" value="1"/>
</dbReference>
<dbReference type="OrthoDB" id="7024925at2"/>
<evidence type="ECO:0000313" key="8">
    <source>
        <dbReference type="Proteomes" id="UP000242999"/>
    </source>
</evidence>
<evidence type="ECO:0000256" key="3">
    <source>
        <dbReference type="PROSITE-ProRule" id="PRU00284"/>
    </source>
</evidence>
<keyword evidence="4" id="KW-0175">Coiled coil</keyword>
<dbReference type="Gene3D" id="6.10.340.10">
    <property type="match status" value="1"/>
</dbReference>
<accession>A0A1H6Q089</accession>
<dbReference type="RefSeq" id="WP_093307600.1">
    <property type="nucleotide sequence ID" value="NZ_FNYH01000001.1"/>
</dbReference>
<sequence length="658" mass="73059">MKVSTVTRSISAALVLVAISLTFTLTWGLSRLGESFNTTLEYVELRQEVAIHLRRTIQSYLASGDALQLAAAEEALQHLLDQQLQGLPLALVEQIRPDVQALLVGLTGKFRGAGKLAGDTQGLLIQAEREIQALADSIADYSQTGYSTNPQAAYAYLKQVQKLGVYLSELKTMREHYVNTGDLVHRENMEHLLASMRVLVEELADLPPLNVFEQREQDDMQALLGWEQTQVAIPEEKSQNLISALSSQIRRYPAELTRTAELVDMGYESRQAVNQLIDQLERSISAGQVAVYSQRERIESQVKQWFIAYVAALLVLAIGIHIFQRVVVIKALRELEQALQHLIEEGSFTMLKVRNSKSELGMIAMRFNQLLSAMRDEQIHKDTQLRQVSESLEIVMRDIHKISRTASETRGYILKSREFTENLHQLAQEVNKASDDVENFAQETRNLMSTSERSASDVAVAGQQACRVVQEGQASLRTLVAAVDSVMGILEEINGISEQTNLLALNAAIESARAGEHGRGFAVVADEVRKLSQATQTSVAQIGKILAQLHQATDGLQIHMDEIASAAAQQQNVAQELQKTSVTVRKHSSEAAVTARQGSSLTRDQLQHVRNFQAAMHEMEEQAHRAEEVILLIQNEVQQKVKNITQALGLQGREGSLL</sequence>
<keyword evidence="5" id="KW-1133">Transmembrane helix</keyword>
<dbReference type="InterPro" id="IPR004089">
    <property type="entry name" value="MCPsignal_dom"/>
</dbReference>
<feature type="domain" description="Methyl-accepting transducer" evidence="6">
    <location>
        <begin position="384"/>
        <end position="620"/>
    </location>
</feature>
<dbReference type="Gene3D" id="1.10.287.950">
    <property type="entry name" value="Methyl-accepting chemotaxis protein"/>
    <property type="match status" value="1"/>
</dbReference>
<organism evidence="7 8">
    <name type="scientific">Allopseudospirillum japonicum</name>
    <dbReference type="NCBI Taxonomy" id="64971"/>
    <lineage>
        <taxon>Bacteria</taxon>
        <taxon>Pseudomonadati</taxon>
        <taxon>Pseudomonadota</taxon>
        <taxon>Gammaproteobacteria</taxon>
        <taxon>Oceanospirillales</taxon>
        <taxon>Oceanospirillaceae</taxon>
        <taxon>Allopseudospirillum</taxon>
    </lineage>
</organism>
<evidence type="ECO:0000256" key="5">
    <source>
        <dbReference type="SAM" id="Phobius"/>
    </source>
</evidence>
<keyword evidence="5" id="KW-0812">Transmembrane</keyword>
<dbReference type="SUPFAM" id="SSF58104">
    <property type="entry name" value="Methyl-accepting chemotaxis protein (MCP) signaling domain"/>
    <property type="match status" value="1"/>
</dbReference>
<protein>
    <submittedName>
        <fullName evidence="7">Methyl-accepting chemotaxis protein</fullName>
    </submittedName>
</protein>
<dbReference type="STRING" id="64971.SAMN05421831_10117"/>
<keyword evidence="2 3" id="KW-0807">Transducer</keyword>
<feature type="coiled-coil region" evidence="4">
    <location>
        <begin position="609"/>
        <end position="636"/>
    </location>
</feature>
<dbReference type="AlphaFoldDB" id="A0A1H6Q089"/>
<name>A0A1H6Q089_9GAMM</name>
<evidence type="ECO:0000259" key="6">
    <source>
        <dbReference type="PROSITE" id="PS50111"/>
    </source>
</evidence>
<keyword evidence="8" id="KW-1185">Reference proteome</keyword>
<dbReference type="EMBL" id="FNYH01000001">
    <property type="protein sequence ID" value="SEI37291.1"/>
    <property type="molecule type" value="Genomic_DNA"/>
</dbReference>
<reference evidence="8" key="1">
    <citation type="submission" date="2016-10" db="EMBL/GenBank/DDBJ databases">
        <authorList>
            <person name="Varghese N."/>
            <person name="Submissions S."/>
        </authorList>
    </citation>
    <scope>NUCLEOTIDE SEQUENCE [LARGE SCALE GENOMIC DNA]</scope>
    <source>
        <strain evidence="8">DSM 7165</strain>
    </source>
</reference>
<keyword evidence="5" id="KW-0472">Membrane</keyword>
<dbReference type="PROSITE" id="PS50111">
    <property type="entry name" value="CHEMOTAXIS_TRANSDUC_2"/>
    <property type="match status" value="1"/>
</dbReference>
<proteinExistence type="predicted"/>
<feature type="transmembrane region" description="Helical" evidence="5">
    <location>
        <begin position="305"/>
        <end position="323"/>
    </location>
</feature>
<evidence type="ECO:0000256" key="2">
    <source>
        <dbReference type="ARBA" id="ARBA00023224"/>
    </source>
</evidence>
<gene>
    <name evidence="7" type="ORF">SAMN05421831_10117</name>
</gene>
<dbReference type="GO" id="GO:0016020">
    <property type="term" value="C:membrane"/>
    <property type="evidence" value="ECO:0007669"/>
    <property type="project" value="UniProtKB-SubCell"/>
</dbReference>
<dbReference type="PANTHER" id="PTHR32089:SF112">
    <property type="entry name" value="LYSOZYME-LIKE PROTEIN-RELATED"/>
    <property type="match status" value="1"/>
</dbReference>